<dbReference type="Proteomes" id="UP000036403">
    <property type="component" value="Unassembled WGS sequence"/>
</dbReference>
<evidence type="ECO:0000313" key="3">
    <source>
        <dbReference type="Proteomes" id="UP000036403"/>
    </source>
</evidence>
<evidence type="ECO:0000313" key="2">
    <source>
        <dbReference type="EMBL" id="KMQ94704.1"/>
    </source>
</evidence>
<accession>A0A0J7KWS2</accession>
<gene>
    <name evidence="2" type="ORF">RF55_5128</name>
</gene>
<feature type="compositionally biased region" description="Basic and acidic residues" evidence="1">
    <location>
        <begin position="7"/>
        <end position="18"/>
    </location>
</feature>
<name>A0A0J7KWS2_LASNI</name>
<proteinExistence type="predicted"/>
<sequence length="129" mass="15276">MVKRGRPKEGSGRKEHSLEGGTGGVLCMGNGETFQQVREGKIERHPSCKKNIPWKEGEGKSASERGKREERREREERQERSRDARKEGRRKEYELEKREKGINKETEWRRKMLKRRTRAGEGRFILIRL</sequence>
<dbReference type="EMBL" id="LBMM01002521">
    <property type="protein sequence ID" value="KMQ94704.1"/>
    <property type="molecule type" value="Genomic_DNA"/>
</dbReference>
<feature type="region of interest" description="Disordered" evidence="1">
    <location>
        <begin position="1"/>
        <end position="107"/>
    </location>
</feature>
<comment type="caution">
    <text evidence="2">The sequence shown here is derived from an EMBL/GenBank/DDBJ whole genome shotgun (WGS) entry which is preliminary data.</text>
</comment>
<reference evidence="2 3" key="1">
    <citation type="submission" date="2015-04" db="EMBL/GenBank/DDBJ databases">
        <title>Lasius niger genome sequencing.</title>
        <authorList>
            <person name="Konorov E.A."/>
            <person name="Nikitin M.A."/>
            <person name="Kirill M.V."/>
            <person name="Chang P."/>
        </authorList>
    </citation>
    <scope>NUCLEOTIDE SEQUENCE [LARGE SCALE GENOMIC DNA]</scope>
    <source>
        <tissue evidence="2">Whole</tissue>
    </source>
</reference>
<protein>
    <submittedName>
        <fullName evidence="2">Uncharacterized protein</fullName>
    </submittedName>
</protein>
<dbReference type="AlphaFoldDB" id="A0A0J7KWS2"/>
<organism evidence="2 3">
    <name type="scientific">Lasius niger</name>
    <name type="common">Black garden ant</name>
    <dbReference type="NCBI Taxonomy" id="67767"/>
    <lineage>
        <taxon>Eukaryota</taxon>
        <taxon>Metazoa</taxon>
        <taxon>Ecdysozoa</taxon>
        <taxon>Arthropoda</taxon>
        <taxon>Hexapoda</taxon>
        <taxon>Insecta</taxon>
        <taxon>Pterygota</taxon>
        <taxon>Neoptera</taxon>
        <taxon>Endopterygota</taxon>
        <taxon>Hymenoptera</taxon>
        <taxon>Apocrita</taxon>
        <taxon>Aculeata</taxon>
        <taxon>Formicoidea</taxon>
        <taxon>Formicidae</taxon>
        <taxon>Formicinae</taxon>
        <taxon>Lasius</taxon>
        <taxon>Lasius</taxon>
    </lineage>
</organism>
<feature type="compositionally biased region" description="Basic and acidic residues" evidence="1">
    <location>
        <begin position="53"/>
        <end position="107"/>
    </location>
</feature>
<dbReference type="PaxDb" id="67767-A0A0J7KWS2"/>
<evidence type="ECO:0000256" key="1">
    <source>
        <dbReference type="SAM" id="MobiDB-lite"/>
    </source>
</evidence>
<keyword evidence="3" id="KW-1185">Reference proteome</keyword>